<dbReference type="GO" id="GO:0046872">
    <property type="term" value="F:metal ion binding"/>
    <property type="evidence" value="ECO:0007669"/>
    <property type="project" value="UniProtKB-KW"/>
</dbReference>
<keyword evidence="2 3" id="KW-0862">Zinc</keyword>
<proteinExistence type="predicted"/>
<feature type="region of interest" description="Disordered" evidence="4">
    <location>
        <begin position="155"/>
        <end position="175"/>
    </location>
</feature>
<keyword evidence="3" id="KW-0440">LIM domain</keyword>
<dbReference type="AlphaFoldDB" id="A0A7S1VCU3"/>
<dbReference type="Gene3D" id="2.10.110.10">
    <property type="entry name" value="Cysteine Rich Protein"/>
    <property type="match status" value="1"/>
</dbReference>
<keyword evidence="1 3" id="KW-0479">Metal-binding</keyword>
<dbReference type="SMART" id="SM00132">
    <property type="entry name" value="LIM"/>
    <property type="match status" value="1"/>
</dbReference>
<sequence length="175" mass="18410">MSNLPDWLTGAGGYDEESASASDEEPTGTGETLQCWQCDGVIASANQRYVTLTVTSLGPTPAEKVVHDSCFVCFKCSSSLGGGGSSSDGSFIEAGAQLYCVPCGRVARMASELEEDARTEAEMKRLLAASAAQGKMNLDDVAALASDKTAAAKEAELTARMGKTKKKKKQQQQQQ</sequence>
<name>A0A7S1VCU3_9EUKA</name>
<dbReference type="EMBL" id="HBGL01007136">
    <property type="protein sequence ID" value="CAD9295649.1"/>
    <property type="molecule type" value="Transcribed_RNA"/>
</dbReference>
<accession>A0A7S1VCU3</accession>
<gene>
    <name evidence="6" type="ORF">SSP0437_LOCUS5504</name>
</gene>
<evidence type="ECO:0000256" key="2">
    <source>
        <dbReference type="ARBA" id="ARBA00022833"/>
    </source>
</evidence>
<organism evidence="6">
    <name type="scientific">Sexangularia sp. CB-2014</name>
    <dbReference type="NCBI Taxonomy" id="1486929"/>
    <lineage>
        <taxon>Eukaryota</taxon>
        <taxon>Amoebozoa</taxon>
        <taxon>Tubulinea</taxon>
        <taxon>Elardia</taxon>
        <taxon>Arcellinida</taxon>
        <taxon>Arcellinida incertae sedis</taxon>
        <taxon>Sexangularia</taxon>
    </lineage>
</organism>
<feature type="compositionally biased region" description="Basic residues" evidence="4">
    <location>
        <begin position="162"/>
        <end position="175"/>
    </location>
</feature>
<evidence type="ECO:0000313" key="6">
    <source>
        <dbReference type="EMBL" id="CAD9295649.1"/>
    </source>
</evidence>
<dbReference type="InterPro" id="IPR001781">
    <property type="entry name" value="Znf_LIM"/>
</dbReference>
<feature type="compositionally biased region" description="Acidic residues" evidence="4">
    <location>
        <begin position="14"/>
        <end position="26"/>
    </location>
</feature>
<dbReference type="PROSITE" id="PS50023">
    <property type="entry name" value="LIM_DOMAIN_2"/>
    <property type="match status" value="1"/>
</dbReference>
<feature type="region of interest" description="Disordered" evidence="4">
    <location>
        <begin position="1"/>
        <end position="31"/>
    </location>
</feature>
<evidence type="ECO:0000256" key="1">
    <source>
        <dbReference type="ARBA" id="ARBA00022723"/>
    </source>
</evidence>
<feature type="domain" description="LIM zinc-binding" evidence="5">
    <location>
        <begin position="33"/>
        <end position="110"/>
    </location>
</feature>
<evidence type="ECO:0000259" key="5">
    <source>
        <dbReference type="PROSITE" id="PS50023"/>
    </source>
</evidence>
<evidence type="ECO:0000256" key="3">
    <source>
        <dbReference type="PROSITE-ProRule" id="PRU00125"/>
    </source>
</evidence>
<evidence type="ECO:0000256" key="4">
    <source>
        <dbReference type="SAM" id="MobiDB-lite"/>
    </source>
</evidence>
<reference evidence="6" key="1">
    <citation type="submission" date="2021-01" db="EMBL/GenBank/DDBJ databases">
        <authorList>
            <person name="Corre E."/>
            <person name="Pelletier E."/>
            <person name="Niang G."/>
            <person name="Scheremetjew M."/>
            <person name="Finn R."/>
            <person name="Kale V."/>
            <person name="Holt S."/>
            <person name="Cochrane G."/>
            <person name="Meng A."/>
            <person name="Brown T."/>
            <person name="Cohen L."/>
        </authorList>
    </citation>
    <scope>NUCLEOTIDE SEQUENCE</scope>
    <source>
        <strain evidence="6">ATCC 50979</strain>
    </source>
</reference>
<protein>
    <recommendedName>
        <fullName evidence="5">LIM zinc-binding domain-containing protein</fullName>
    </recommendedName>
</protein>